<organism evidence="3 4">
    <name type="scientific">Leucobacter alluvii</name>
    <dbReference type="NCBI Taxonomy" id="340321"/>
    <lineage>
        <taxon>Bacteria</taxon>
        <taxon>Bacillati</taxon>
        <taxon>Actinomycetota</taxon>
        <taxon>Actinomycetes</taxon>
        <taxon>Micrococcales</taxon>
        <taxon>Microbacteriaceae</taxon>
        <taxon>Leucobacter</taxon>
    </lineage>
</organism>
<dbReference type="RefSeq" id="WP_346057950.1">
    <property type="nucleotide sequence ID" value="NZ_BAAAOP010000005.1"/>
</dbReference>
<accession>A0ABN3B5N7</accession>
<protein>
    <recommendedName>
        <fullName evidence="5">Histidine kinase</fullName>
    </recommendedName>
</protein>
<dbReference type="Proteomes" id="UP001501084">
    <property type="component" value="Unassembled WGS sequence"/>
</dbReference>
<comment type="caution">
    <text evidence="3">The sequence shown here is derived from an EMBL/GenBank/DDBJ whole genome shotgun (WGS) entry which is preliminary data.</text>
</comment>
<feature type="transmembrane region" description="Helical" evidence="2">
    <location>
        <begin position="98"/>
        <end position="118"/>
    </location>
</feature>
<keyword evidence="2" id="KW-0812">Transmembrane</keyword>
<keyword evidence="2" id="KW-0472">Membrane</keyword>
<name>A0ABN3B5N7_9MICO</name>
<evidence type="ECO:0000256" key="2">
    <source>
        <dbReference type="SAM" id="Phobius"/>
    </source>
</evidence>
<feature type="compositionally biased region" description="Polar residues" evidence="1">
    <location>
        <begin position="16"/>
        <end position="25"/>
    </location>
</feature>
<evidence type="ECO:0000313" key="4">
    <source>
        <dbReference type="Proteomes" id="UP001501084"/>
    </source>
</evidence>
<evidence type="ECO:0000256" key="1">
    <source>
        <dbReference type="SAM" id="MobiDB-lite"/>
    </source>
</evidence>
<gene>
    <name evidence="3" type="ORF">GCM10009786_16030</name>
</gene>
<evidence type="ECO:0000313" key="3">
    <source>
        <dbReference type="EMBL" id="GAA2188140.1"/>
    </source>
</evidence>
<feature type="region of interest" description="Disordered" evidence="1">
    <location>
        <begin position="1"/>
        <end position="25"/>
    </location>
</feature>
<sequence length="120" mass="12239">MNDSRGERTRRGASSADPTKVTQQPALTTASGTIWVVMGSLLLVAGAVPVVAIIALRPGPMVPVAVATGALMLACTCVLFIARFAVQRGPLRLRVMAASMIASAVVGVLGLLLCLVIQGG</sequence>
<feature type="transmembrane region" description="Helical" evidence="2">
    <location>
        <begin position="62"/>
        <end position="86"/>
    </location>
</feature>
<keyword evidence="4" id="KW-1185">Reference proteome</keyword>
<proteinExistence type="predicted"/>
<keyword evidence="2" id="KW-1133">Transmembrane helix</keyword>
<feature type="compositionally biased region" description="Basic and acidic residues" evidence="1">
    <location>
        <begin position="1"/>
        <end position="10"/>
    </location>
</feature>
<evidence type="ECO:0008006" key="5">
    <source>
        <dbReference type="Google" id="ProtNLM"/>
    </source>
</evidence>
<feature type="transmembrane region" description="Helical" evidence="2">
    <location>
        <begin position="34"/>
        <end position="56"/>
    </location>
</feature>
<reference evidence="3 4" key="1">
    <citation type="journal article" date="2019" name="Int. J. Syst. Evol. Microbiol.">
        <title>The Global Catalogue of Microorganisms (GCM) 10K type strain sequencing project: providing services to taxonomists for standard genome sequencing and annotation.</title>
        <authorList>
            <consortium name="The Broad Institute Genomics Platform"/>
            <consortium name="The Broad Institute Genome Sequencing Center for Infectious Disease"/>
            <person name="Wu L."/>
            <person name="Ma J."/>
        </authorList>
    </citation>
    <scope>NUCLEOTIDE SEQUENCE [LARGE SCALE GENOMIC DNA]</scope>
    <source>
        <strain evidence="3 4">JCM 14919</strain>
    </source>
</reference>
<dbReference type="EMBL" id="BAAAOP010000005">
    <property type="protein sequence ID" value="GAA2188140.1"/>
    <property type="molecule type" value="Genomic_DNA"/>
</dbReference>